<proteinExistence type="predicted"/>
<evidence type="ECO:0008006" key="4">
    <source>
        <dbReference type="Google" id="ProtNLM"/>
    </source>
</evidence>
<accession>A0A4P9ZT43</accession>
<feature type="region of interest" description="Disordered" evidence="1">
    <location>
        <begin position="719"/>
        <end position="762"/>
    </location>
</feature>
<name>A0A4P9ZT43_9FUNG</name>
<gene>
    <name evidence="2" type="ORF">BJ085DRAFT_40953</name>
</gene>
<feature type="region of interest" description="Disordered" evidence="1">
    <location>
        <begin position="26"/>
        <end position="77"/>
    </location>
</feature>
<evidence type="ECO:0000313" key="3">
    <source>
        <dbReference type="Proteomes" id="UP000268162"/>
    </source>
</evidence>
<reference evidence="3" key="1">
    <citation type="journal article" date="2018" name="Nat. Microbiol.">
        <title>Leveraging single-cell genomics to expand the fungal tree of life.</title>
        <authorList>
            <person name="Ahrendt S.R."/>
            <person name="Quandt C.A."/>
            <person name="Ciobanu D."/>
            <person name="Clum A."/>
            <person name="Salamov A."/>
            <person name="Andreopoulos B."/>
            <person name="Cheng J.F."/>
            <person name="Woyke T."/>
            <person name="Pelin A."/>
            <person name="Henrissat B."/>
            <person name="Reynolds N.K."/>
            <person name="Benny G.L."/>
            <person name="Smith M.E."/>
            <person name="James T.Y."/>
            <person name="Grigoriev I.V."/>
        </authorList>
    </citation>
    <scope>NUCLEOTIDE SEQUENCE [LARGE SCALE GENOMIC DNA]</scope>
    <source>
        <strain evidence="3">RSA 468</strain>
    </source>
</reference>
<protein>
    <recommendedName>
        <fullName evidence="4">Pentacotripeptide-repeat region of PRORP domain-containing protein</fullName>
    </recommendedName>
</protein>
<keyword evidence="3" id="KW-1185">Reference proteome</keyword>
<dbReference type="AlphaFoldDB" id="A0A4P9ZT43"/>
<dbReference type="Gene3D" id="1.25.40.10">
    <property type="entry name" value="Tetratricopeptide repeat domain"/>
    <property type="match status" value="1"/>
</dbReference>
<evidence type="ECO:0000256" key="1">
    <source>
        <dbReference type="SAM" id="MobiDB-lite"/>
    </source>
</evidence>
<dbReference type="EMBL" id="ML002812">
    <property type="protein sequence ID" value="RKP35680.1"/>
    <property type="molecule type" value="Genomic_DNA"/>
</dbReference>
<dbReference type="InterPro" id="IPR011990">
    <property type="entry name" value="TPR-like_helical_dom_sf"/>
</dbReference>
<sequence>MWIPLVSSTTGRPAATRALVRPLLRCQPSGRPSTATTPLIRMSSWDRPAQGNDDATASPVRFTATRTGPGSVRNWDAPTKSTARYENIPQVLDKMRAALNNRNIPVAVGCYGTIKGANLPGAVLTSLDYRMLASTLVDQSGGLPGYLTPDKTVGTRSQGMRRSQLDTRYLHRLQIVLEDWLVDIKASGSALTVGVSDLTYIVYAASGIGATNVAIDALLHMQHSHLPPRPQVVNAVVRGLVDNNAPRRLSHFWKVVINHKLEITADTIRLSLSMLSRQPDSPITRSTLEQILTRAHPLPTSQLPFVLTIYSRAHNEVKVNEIYQRIMDSTDMKKVDMYAYIATTLAAMGNRVEEVHRLYESHLQTKPLTSKDFVMYAKAARYLKDPEFLDRLLAGACELTPQLSGETALAFSFSYWYAKQPAKSKEILVEYLNQATEFDNVKMHSVYSVAKFLQDPALALEAFELFKSRGLVTHPEPLVPLVAHLVEQSEVKSAKYVVDEIERLHIPHHIRLDTEIAGYHVLAEDPIQARLLQSRYANYNASHRGRFITSVAYQLARTDQLDQCLEWIRQLAQLGQTPSLNLCNLILNKLLEVNQVGKAWALFEQMYSSRDVPGPPLVSMVLRACTRTGSELALRLMLEWIDKQDDRIRNPGLLCQLAVGFAILNQPTVVQQILTTPLNGRPFVPRPRWVQYIAFHKDRWSPEQRASLEAHWKSLNSPEISQAWETPVDPVTKSQGAGEEEGSEEHMDVLNRNKQTQIPSSF</sequence>
<feature type="compositionally biased region" description="Polar residues" evidence="1">
    <location>
        <begin position="752"/>
        <end position="762"/>
    </location>
</feature>
<organism evidence="2 3">
    <name type="scientific">Dimargaris cristalligena</name>
    <dbReference type="NCBI Taxonomy" id="215637"/>
    <lineage>
        <taxon>Eukaryota</taxon>
        <taxon>Fungi</taxon>
        <taxon>Fungi incertae sedis</taxon>
        <taxon>Zoopagomycota</taxon>
        <taxon>Kickxellomycotina</taxon>
        <taxon>Dimargaritomycetes</taxon>
        <taxon>Dimargaritales</taxon>
        <taxon>Dimargaritaceae</taxon>
        <taxon>Dimargaris</taxon>
    </lineage>
</organism>
<evidence type="ECO:0000313" key="2">
    <source>
        <dbReference type="EMBL" id="RKP35680.1"/>
    </source>
</evidence>
<dbReference type="Proteomes" id="UP000268162">
    <property type="component" value="Unassembled WGS sequence"/>
</dbReference>